<keyword evidence="2 11" id="KW-0963">Cytoplasm</keyword>
<comment type="function">
    <text evidence="1 11">Required for replicative DNA synthesis. This DNA polymerase also exhibits 3' to 5' exonuclease activity.</text>
</comment>
<dbReference type="InterPro" id="IPR006308">
    <property type="entry name" value="Pol_III_a_PolC-type_gram_pos"/>
</dbReference>
<evidence type="ECO:0000256" key="8">
    <source>
        <dbReference type="ARBA" id="ARBA00022839"/>
    </source>
</evidence>
<dbReference type="GO" id="GO:0003887">
    <property type="term" value="F:DNA-directed DNA polymerase activity"/>
    <property type="evidence" value="ECO:0007669"/>
    <property type="project" value="UniProtKB-UniRule"/>
</dbReference>
<keyword evidence="9 11" id="KW-0239">DNA-directed DNA polymerase</keyword>
<proteinExistence type="inferred from homology"/>
<feature type="domain" description="Exonuclease" evidence="12">
    <location>
        <begin position="198"/>
        <end position="366"/>
    </location>
</feature>
<dbReference type="GO" id="GO:0005737">
    <property type="term" value="C:cytoplasm"/>
    <property type="evidence" value="ECO:0007669"/>
    <property type="project" value="UniProtKB-SubCell"/>
</dbReference>
<accession>A0A6M6DZ92</accession>
<dbReference type="Gene3D" id="3.30.420.10">
    <property type="entry name" value="Ribonuclease H-like superfamily/Ribonuclease H"/>
    <property type="match status" value="1"/>
</dbReference>
<geneLocation type="plasmid" evidence="15">
    <name>pfdu301a</name>
</geneLocation>
<comment type="subcellular location">
    <subcellularLocation>
        <location evidence="11">Cytoplasm</location>
    </subcellularLocation>
</comment>
<protein>
    <recommendedName>
        <fullName evidence="11">DNA polymerase III PolC-type</fullName>
        <shortName evidence="11">PolIII</shortName>
        <ecNumber evidence="11">2.7.7.7</ecNumber>
    </recommendedName>
</protein>
<dbReference type="GO" id="GO:0008408">
    <property type="term" value="F:3'-5' exonuclease activity"/>
    <property type="evidence" value="ECO:0007669"/>
    <property type="project" value="UniProtKB-UniRule"/>
</dbReference>
<dbReference type="Gene3D" id="3.20.20.140">
    <property type="entry name" value="Metal-dependent hydrolases"/>
    <property type="match status" value="1"/>
</dbReference>
<dbReference type="PANTHER" id="PTHR32294:SF5">
    <property type="entry name" value="DNA POLYMERASE III POLC-TYPE"/>
    <property type="match status" value="1"/>
</dbReference>
<dbReference type="Pfam" id="PF07733">
    <property type="entry name" value="DNA_pol3_alpha"/>
    <property type="match status" value="2"/>
</dbReference>
<dbReference type="HAMAP" id="MF_00356">
    <property type="entry name" value="DNApol_PolC"/>
    <property type="match status" value="1"/>
</dbReference>
<keyword evidence="7 11" id="KW-0378">Hydrolase</keyword>
<keyword evidence="14" id="KW-0614">Plasmid</keyword>
<dbReference type="EC" id="2.7.7.7" evidence="11"/>
<dbReference type="Pfam" id="PF14579">
    <property type="entry name" value="HHH_6"/>
    <property type="match status" value="1"/>
</dbReference>
<dbReference type="Pfam" id="PF17657">
    <property type="entry name" value="DNA_pol3_finger"/>
    <property type="match status" value="1"/>
</dbReference>
<dbReference type="InterPro" id="IPR012340">
    <property type="entry name" value="NA-bd_OB-fold"/>
</dbReference>
<comment type="catalytic activity">
    <reaction evidence="10 11">
        <text>DNA(n) + a 2'-deoxyribonucleoside 5'-triphosphate = DNA(n+1) + diphosphate</text>
        <dbReference type="Rhea" id="RHEA:22508"/>
        <dbReference type="Rhea" id="RHEA-COMP:17339"/>
        <dbReference type="Rhea" id="RHEA-COMP:17340"/>
        <dbReference type="ChEBI" id="CHEBI:33019"/>
        <dbReference type="ChEBI" id="CHEBI:61560"/>
        <dbReference type="ChEBI" id="CHEBI:173112"/>
        <dbReference type="EC" id="2.7.7.7"/>
    </reaction>
</comment>
<dbReference type="InterPro" id="IPR004013">
    <property type="entry name" value="PHP_dom"/>
</dbReference>
<evidence type="ECO:0000259" key="13">
    <source>
        <dbReference type="SMART" id="SM00481"/>
    </source>
</evidence>
<dbReference type="InterPro" id="IPR003141">
    <property type="entry name" value="Pol/His_phosphatase_N"/>
</dbReference>
<dbReference type="NCBIfam" id="TIGR00573">
    <property type="entry name" value="dnaq"/>
    <property type="match status" value="1"/>
</dbReference>
<keyword evidence="4 11" id="KW-0548">Nucleotidyltransferase</keyword>
<keyword evidence="6 11" id="KW-0540">Nuclease</keyword>
<dbReference type="InterPro" id="IPR011708">
    <property type="entry name" value="DNA_pol3_alpha_NTPase_dom"/>
</dbReference>
<keyword evidence="3 11" id="KW-0808">Transferase</keyword>
<evidence type="ECO:0000256" key="6">
    <source>
        <dbReference type="ARBA" id="ARBA00022722"/>
    </source>
</evidence>
<keyword evidence="5 11" id="KW-0235">DNA replication</keyword>
<dbReference type="GO" id="GO:0006261">
    <property type="term" value="P:DNA-templated DNA replication"/>
    <property type="evidence" value="ECO:0007669"/>
    <property type="project" value="UniProtKB-UniRule"/>
</dbReference>
<dbReference type="PANTHER" id="PTHR32294">
    <property type="entry name" value="DNA POLYMERASE III SUBUNIT ALPHA"/>
    <property type="match status" value="1"/>
</dbReference>
<evidence type="ECO:0000256" key="4">
    <source>
        <dbReference type="ARBA" id="ARBA00022695"/>
    </source>
</evidence>
<dbReference type="Pfam" id="PF02811">
    <property type="entry name" value="PHP"/>
    <property type="match status" value="1"/>
</dbReference>
<dbReference type="Gene3D" id="6.10.140.1510">
    <property type="match status" value="1"/>
</dbReference>
<dbReference type="InterPro" id="IPR012337">
    <property type="entry name" value="RNaseH-like_sf"/>
</dbReference>
<evidence type="ECO:0000256" key="3">
    <source>
        <dbReference type="ARBA" id="ARBA00022679"/>
    </source>
</evidence>
<evidence type="ECO:0000259" key="12">
    <source>
        <dbReference type="SMART" id="SM00479"/>
    </source>
</evidence>
<dbReference type="SMART" id="SM00481">
    <property type="entry name" value="POLIIIAc"/>
    <property type="match status" value="1"/>
</dbReference>
<evidence type="ECO:0000256" key="11">
    <source>
        <dbReference type="HAMAP-Rule" id="MF_00356"/>
    </source>
</evidence>
<dbReference type="EMBL" id="CP045273">
    <property type="protein sequence ID" value="QJX80213.1"/>
    <property type="molecule type" value="Genomic_DNA"/>
</dbReference>
<evidence type="ECO:0000256" key="10">
    <source>
        <dbReference type="ARBA" id="ARBA00049244"/>
    </source>
</evidence>
<evidence type="ECO:0000256" key="5">
    <source>
        <dbReference type="ARBA" id="ARBA00022705"/>
    </source>
</evidence>
<dbReference type="FunFam" id="3.30.420.10:FF:000045">
    <property type="entry name" value="3'-5' exonuclease DinG"/>
    <property type="match status" value="1"/>
</dbReference>
<dbReference type="InterPro" id="IPR013520">
    <property type="entry name" value="Ribonucl_H"/>
</dbReference>
<evidence type="ECO:0000313" key="15">
    <source>
        <dbReference type="Proteomes" id="UP000501076"/>
    </source>
</evidence>
<dbReference type="Gene3D" id="1.10.150.870">
    <property type="match status" value="1"/>
</dbReference>
<reference evidence="14 15" key="1">
    <citation type="submission" date="2019-10" db="EMBL/GenBank/DDBJ databases">
        <title>Complete genome sequences for adaption low water activity.</title>
        <authorList>
            <person name="Zhao L."/>
            <person name="Zhong J."/>
        </authorList>
    </citation>
    <scope>NUCLEOTIDE SEQUENCE [LARGE SCALE GENOMIC DNA]</scope>
    <source>
        <strain evidence="14 15">FDU301</strain>
        <plasmid evidence="15">pfdu301a</plasmid>
    </source>
</reference>
<dbReference type="InterPro" id="IPR029460">
    <property type="entry name" value="DNAPol_HHH"/>
</dbReference>
<sequence>MMKVDILDIFSGKLTNLRNIMIEGEVIELNYRKTKNESLIIEGTIFDGTSSMYFSYFDEKEPTYKVNDILELKGSAAPNKFNQWELTFTPTKNGIKKVGKKQPKVYDDGSEEHRVELQTFSFMTEKRGAVPVSKYFEVAKALGHKAVAVTDVSVAQSFPEAYSASKKHGVKAIFGMTALLAPETHMVYNNEKRLLTSDIVVYDVETTGLSSRNDHIIELGAAKISNGKVVDRFQKLVRSPKSVNPFIEKLTGINDAMLTESGEDLKSVLKEFNEFIGSSMLAAHNAWFDLHHLESAYIKANMEVPKLIVIDTLKISRKIHTEGFKNHQLKTLAKKYDIPLDNAHRACDDAEATAWVLIKMIEKLNAIDIRDTEELENFKTEMNPLIEFPNEITIWVKNQVGLKNLYNIITDSHLHSLSSLGSSTGSNRPIVSWDLINKYREGLIIGSGSHEGMVFSNALNKPDYVVAEEMEKYDVIEMQPAEIARHWWHNERTETDKEEYIVDAWKTVYRIAKEKNKFIVASGHAHFIEIEDALLHNILIYSQLPPKRPHLSRKGKMEYPFGLAPFRTTKDMLESFPYLSKQEVHQIVITNPNLLADRVEELSPIPLDEKEFPKLFTPKIDGIDDKFRELAMSNARKKYGNPLPELVESRLTRELDAIIDNGYAVIYMISRDLVKKSLEDGYLVGSRGSVGSSFAATMTEITEVNPLPPHYVCKECQWNLFFTKTEEVLSGFDLPPSFGTLLDSEKYTEEGINYFVETFMDNFNIADKDKMVMAMKNHNPKVCPQCKKESLIADGHNIQFETFLGFDGDKVPDIDLNFSSVYQSRAHAYTKVLFGENNVFRAGTIGTVADRTAFGSVRGYFANHGVTVSKAEINRIANKITGAKNSTGQHPGGIIVLPDYMDMTDVAPAQLPANNKEAEWKTTHFDFHSIHDNLLKLDILGHDAPTLLRYAKDYTGIDPRDVPSADPDVMKLFYSPEEVLGFSPKEVGVKAGTLGLPEMWTRVVQDVINETKPKTFADLITLSGLTHGTDVYYGNAQTLIQEGTCTIREVIGCRDDIMRYLTAKDLIPSHAFKIMESVRKGKGVTEDWEKEMRDHNVPDWYIWSCKLIKYMFPRAHAVAYVLDATRMGWYKLNTPVEFYASIMSSRYKTESIFEFQYDIAGTKKRMEEMDKEIKQLTKDGETNAANNLKRTRAAMNVVLEAKLRGVKFGKVDIYKSHSYRYLIDPETKELIPPFISIPDLGDTVAIKLYEERQNGVFKGIKDLKKRTKAKEKNIIALRQMGCLEEVEEIQPTLF</sequence>
<evidence type="ECO:0000313" key="14">
    <source>
        <dbReference type="EMBL" id="QJX80213.1"/>
    </source>
</evidence>
<name>A0A6M6DZ92_PRIMG</name>
<keyword evidence="8 11" id="KW-0269">Exonuclease</keyword>
<dbReference type="InterPro" id="IPR036397">
    <property type="entry name" value="RNaseH_sf"/>
</dbReference>
<evidence type="ECO:0000256" key="7">
    <source>
        <dbReference type="ARBA" id="ARBA00022801"/>
    </source>
</evidence>
<dbReference type="Pfam" id="PF00929">
    <property type="entry name" value="RNase_T"/>
    <property type="match status" value="1"/>
</dbReference>
<dbReference type="SMART" id="SM00479">
    <property type="entry name" value="EXOIII"/>
    <property type="match status" value="1"/>
</dbReference>
<dbReference type="GO" id="GO:0003677">
    <property type="term" value="F:DNA binding"/>
    <property type="evidence" value="ECO:0007669"/>
    <property type="project" value="UniProtKB-UniRule"/>
</dbReference>
<evidence type="ECO:0000256" key="9">
    <source>
        <dbReference type="ARBA" id="ARBA00022932"/>
    </source>
</evidence>
<dbReference type="Proteomes" id="UP000501076">
    <property type="component" value="Plasmid pFDU301A"/>
</dbReference>
<dbReference type="Gene3D" id="2.40.50.140">
    <property type="entry name" value="Nucleic acid-binding proteins"/>
    <property type="match status" value="1"/>
</dbReference>
<dbReference type="InterPro" id="IPR040982">
    <property type="entry name" value="DNA_pol3_finger"/>
</dbReference>
<feature type="domain" description="Polymerase/histidinol phosphatase N-terminal" evidence="13">
    <location>
        <begin position="115"/>
        <end position="182"/>
    </location>
</feature>
<gene>
    <name evidence="11" type="primary">polC</name>
    <name evidence="14" type="ORF">FDZ14_29390</name>
</gene>
<dbReference type="SUPFAM" id="SSF53098">
    <property type="entry name" value="Ribonuclease H-like"/>
    <property type="match status" value="1"/>
</dbReference>
<dbReference type="InterPro" id="IPR004805">
    <property type="entry name" value="DnaE2/DnaE/PolC"/>
</dbReference>
<dbReference type="Gene3D" id="3.30.1900.20">
    <property type="match status" value="2"/>
</dbReference>
<organism evidence="14 15">
    <name type="scientific">Priestia megaterium</name>
    <name type="common">Bacillus megaterium</name>
    <dbReference type="NCBI Taxonomy" id="1404"/>
    <lineage>
        <taxon>Bacteria</taxon>
        <taxon>Bacillati</taxon>
        <taxon>Bacillota</taxon>
        <taxon>Bacilli</taxon>
        <taxon>Bacillales</taxon>
        <taxon>Bacillaceae</taxon>
        <taxon>Priestia</taxon>
    </lineage>
</organism>
<evidence type="ECO:0000256" key="1">
    <source>
        <dbReference type="ARBA" id="ARBA00003452"/>
    </source>
</evidence>
<dbReference type="CDD" id="cd06127">
    <property type="entry name" value="DEDDh"/>
    <property type="match status" value="1"/>
</dbReference>
<dbReference type="InterPro" id="IPR006054">
    <property type="entry name" value="DnaQ"/>
</dbReference>
<comment type="similarity">
    <text evidence="11">Belongs to the DNA polymerase type-C family. PolC subfamily.</text>
</comment>
<evidence type="ECO:0000256" key="2">
    <source>
        <dbReference type="ARBA" id="ARBA00022490"/>
    </source>
</evidence>